<comment type="caution">
    <text evidence="1">The sequence shown here is derived from an EMBL/GenBank/DDBJ whole genome shotgun (WGS) entry which is preliminary data.</text>
</comment>
<name>A0ABX1X1U6_9BACT</name>
<dbReference type="EMBL" id="RZNH01000073">
    <property type="protein sequence ID" value="NOU62332.1"/>
    <property type="molecule type" value="Genomic_DNA"/>
</dbReference>
<dbReference type="RefSeq" id="WP_171597581.1">
    <property type="nucleotide sequence ID" value="NZ_RZNH01000073.1"/>
</dbReference>
<keyword evidence="2" id="KW-1185">Reference proteome</keyword>
<proteinExistence type="predicted"/>
<gene>
    <name evidence="1" type="ORF">ELS83_21310</name>
</gene>
<protein>
    <submittedName>
        <fullName evidence="1">Uncharacterized protein</fullName>
    </submittedName>
</protein>
<evidence type="ECO:0000313" key="2">
    <source>
        <dbReference type="Proteomes" id="UP000732105"/>
    </source>
</evidence>
<accession>A0ABX1X1U6</accession>
<sequence length="187" mass="22073">MKKLTIIIFFVSISSIIFGQELTKNENPFETIYGYLEELQNTKSTSHILLEKINIEFDKYLKLDRAEMDKFRFDERAWDYAGYPFFNKLKSANQDSLSFNLFEFVLKIKPYYFATGEVEQGLSELAAEIAYLNIDSLLEYVLPMDSTKRMEILMKPWWYAIPADSMKLKLKNTEIQDEMDYVFKHSG</sequence>
<reference evidence="1 2" key="1">
    <citation type="submission" date="2018-12" db="EMBL/GenBank/DDBJ databases">
        <title>Marinifilum JC070 sp. nov., a marine bacterium isolated from Yongle Blue Hole in the South China Sea.</title>
        <authorList>
            <person name="Fu T."/>
        </authorList>
    </citation>
    <scope>NUCLEOTIDE SEQUENCE [LARGE SCALE GENOMIC DNA]</scope>
    <source>
        <strain evidence="1 2">JC070</strain>
    </source>
</reference>
<evidence type="ECO:0000313" key="1">
    <source>
        <dbReference type="EMBL" id="NOU62332.1"/>
    </source>
</evidence>
<dbReference type="Proteomes" id="UP000732105">
    <property type="component" value="Unassembled WGS sequence"/>
</dbReference>
<organism evidence="1 2">
    <name type="scientific">Marinifilum caeruleilacunae</name>
    <dbReference type="NCBI Taxonomy" id="2499076"/>
    <lineage>
        <taxon>Bacteria</taxon>
        <taxon>Pseudomonadati</taxon>
        <taxon>Bacteroidota</taxon>
        <taxon>Bacteroidia</taxon>
        <taxon>Marinilabiliales</taxon>
        <taxon>Marinifilaceae</taxon>
    </lineage>
</organism>